<dbReference type="Pfam" id="PF07504">
    <property type="entry name" value="FTP"/>
    <property type="match status" value="1"/>
</dbReference>
<feature type="chain" id="PRO_5031562632" evidence="9">
    <location>
        <begin position="27"/>
        <end position="965"/>
    </location>
</feature>
<dbReference type="EMBL" id="JACKXE010000002">
    <property type="protein sequence ID" value="MBB6629604.1"/>
    <property type="molecule type" value="Genomic_DNA"/>
</dbReference>
<dbReference type="InterPro" id="IPR001570">
    <property type="entry name" value="Peptidase_M4_C_domain"/>
</dbReference>
<keyword evidence="5" id="KW-0378">Hydrolase</keyword>
<dbReference type="InterPro" id="IPR003137">
    <property type="entry name" value="PA_domain"/>
</dbReference>
<dbReference type="GO" id="GO:0006508">
    <property type="term" value="P:proteolysis"/>
    <property type="evidence" value="ECO:0007669"/>
    <property type="project" value="UniProtKB-KW"/>
</dbReference>
<feature type="active site" evidence="8">
    <location>
        <position position="357"/>
    </location>
</feature>
<dbReference type="Proteomes" id="UP000523955">
    <property type="component" value="Unassembled WGS sequence"/>
</dbReference>
<dbReference type="InterPro" id="IPR050728">
    <property type="entry name" value="Zinc_Metalloprotease_M4"/>
</dbReference>
<sequence length="965" mass="100199">MKFLMQGLSLALLGAGLAAVPGLQTAAVGETAPTAAPGTAQLRSAADGRVTITKDPATGRIAFVRVSRGGDLLPRLGGSSQAGAIAKADAFVTTNAAALGAGPGELVRSRVTTSPYGRTVVYTQQYHGVPVFGAMVKANLDGQGDLTSVNGYAAPDLDLAVTPAVPASTAASYAVANVKADPPGLRGRTADVSTVRATASKLLVYRTGSTKGVPGKAVLAWQVSVGNGAGVNESVLVDAATGKLVNRYTASEAADFATDRELYEKQSKPANLVWKDGDAFPGSLTTEQQNLMYDAGNTYWLFANTFDYDSFDGAGAKMVTVANLDDPDGTFCPNAQWTGTEINMCPGSEADDIVSHEWGHAYTQYTSGLVYQYQSGALNESYSDVWGETIDLINNREDGGEGNISAARPVGACSTSTRGEVGVKINAPASIAKECDAAAASFGPTIDKTGITGDVVRAKDVAESDGGTTNDGCSPYTNAAAVNGHIALAYERPGCDYGTQARNAQDAGATAIIVGSYDENVIPMSTQEQGITIPAVMIKRSDRATIASKLGSGPVNVTIRDIDPAQRTASTRWLVGEQGKVFGGALRDMWTPTCYGNAGKVSDAEYYCGTGDSGGVHLNSGVPNHAYALLVDGGTYNGVTVPGIGLDKAANLWWLTQLDHLTPTSDFADMADGLDAACATLTGQPIRQLSVKRVTPGAAAAPITTADCAAVKAVAAAVQLRKKPTQCNYKPLLKKGSPSVCGKQFTTKTVFKDGFRHGLQKWTKSKVLSTGKARSFPWKGTKNTPGKHRGRVVMSADPDAGTCARNDNVASSNAITSRAIRLPSGAAPRLSFQHYLATEAGYDGGNVKISVNGGKFKVVPNGAYAFNKPNSALLAADQGNSNPMAGQKAFNGTDGGTATGSWGTSIVNLAKAGAKPGDKVKIRFDMGRDCAAGLDGWYVDNVKVQVCKKKAGATVADRRRTSGRR</sequence>
<reference evidence="14 15" key="1">
    <citation type="submission" date="2020-08" db="EMBL/GenBank/DDBJ databases">
        <authorList>
            <person name="Seo M.-J."/>
        </authorList>
    </citation>
    <scope>NUCLEOTIDE SEQUENCE [LARGE SCALE GENOMIC DNA]</scope>
    <source>
        <strain evidence="14 15">KIGAM211</strain>
    </source>
</reference>
<feature type="domain" description="FTP" evidence="13">
    <location>
        <begin position="106"/>
        <end position="151"/>
    </location>
</feature>
<dbReference type="PANTHER" id="PTHR33794:SF1">
    <property type="entry name" value="BACILLOLYSIN"/>
    <property type="match status" value="1"/>
</dbReference>
<keyword evidence="6" id="KW-0862">Zinc</keyword>
<dbReference type="CDD" id="cd04818">
    <property type="entry name" value="PA_subtilisin_1"/>
    <property type="match status" value="1"/>
</dbReference>
<comment type="caution">
    <text evidence="14">The sequence shown here is derived from an EMBL/GenBank/DDBJ whole genome shotgun (WGS) entry which is preliminary data.</text>
</comment>
<evidence type="ECO:0000259" key="10">
    <source>
        <dbReference type="Pfam" id="PF01447"/>
    </source>
</evidence>
<feature type="domain" description="Peptidase M4 C-terminal" evidence="12">
    <location>
        <begin position="367"/>
        <end position="396"/>
    </location>
</feature>
<evidence type="ECO:0000259" key="11">
    <source>
        <dbReference type="Pfam" id="PF02225"/>
    </source>
</evidence>
<dbReference type="InterPro" id="IPR027268">
    <property type="entry name" value="Peptidase_M4/M1_CTD_sf"/>
</dbReference>
<dbReference type="InterPro" id="IPR023612">
    <property type="entry name" value="Peptidase_M4"/>
</dbReference>
<dbReference type="Pfam" id="PF02225">
    <property type="entry name" value="PA"/>
    <property type="match status" value="1"/>
</dbReference>
<evidence type="ECO:0000259" key="12">
    <source>
        <dbReference type="Pfam" id="PF02868"/>
    </source>
</evidence>
<feature type="signal peptide" evidence="9">
    <location>
        <begin position="1"/>
        <end position="26"/>
    </location>
</feature>
<accession>A0A7X0RJS9</accession>
<name>A0A7X0RJS9_9ACTN</name>
<dbReference type="Pfam" id="PF01447">
    <property type="entry name" value="Peptidase_M4"/>
    <property type="match status" value="1"/>
</dbReference>
<feature type="active site" description="Proton donor" evidence="8">
    <location>
        <position position="617"/>
    </location>
</feature>
<evidence type="ECO:0000256" key="9">
    <source>
        <dbReference type="SAM" id="SignalP"/>
    </source>
</evidence>
<keyword evidence="3" id="KW-0479">Metal-binding</keyword>
<dbReference type="Gene3D" id="3.50.30.30">
    <property type="match status" value="1"/>
</dbReference>
<dbReference type="Pfam" id="PF02868">
    <property type="entry name" value="Peptidase_M4_C"/>
    <property type="match status" value="2"/>
</dbReference>
<evidence type="ECO:0000256" key="7">
    <source>
        <dbReference type="ARBA" id="ARBA00023049"/>
    </source>
</evidence>
<dbReference type="RefSeq" id="WP_185254920.1">
    <property type="nucleotide sequence ID" value="NZ_JACKXE010000002.1"/>
</dbReference>
<gene>
    <name evidence="14" type="ORF">H5V45_19960</name>
</gene>
<dbReference type="PRINTS" id="PR00730">
    <property type="entry name" value="THERMOLYSIN"/>
</dbReference>
<keyword evidence="2" id="KW-0645">Protease</keyword>
<dbReference type="GO" id="GO:0004222">
    <property type="term" value="F:metalloendopeptidase activity"/>
    <property type="evidence" value="ECO:0007669"/>
    <property type="project" value="InterPro"/>
</dbReference>
<evidence type="ECO:0000259" key="13">
    <source>
        <dbReference type="Pfam" id="PF07504"/>
    </source>
</evidence>
<organism evidence="14 15">
    <name type="scientific">Nocardioides luti</name>
    <dbReference type="NCBI Taxonomy" id="2761101"/>
    <lineage>
        <taxon>Bacteria</taxon>
        <taxon>Bacillati</taxon>
        <taxon>Actinomycetota</taxon>
        <taxon>Actinomycetes</taxon>
        <taxon>Propionibacteriales</taxon>
        <taxon>Nocardioidaceae</taxon>
        <taxon>Nocardioides</taxon>
    </lineage>
</organism>
<keyword evidence="15" id="KW-1185">Reference proteome</keyword>
<feature type="domain" description="Peptidase M4" evidence="10">
    <location>
        <begin position="265"/>
        <end position="364"/>
    </location>
</feature>
<comment type="similarity">
    <text evidence="1">Belongs to the peptidase M4 family.</text>
</comment>
<dbReference type="InterPro" id="IPR011096">
    <property type="entry name" value="FTP_domain"/>
</dbReference>
<dbReference type="GO" id="GO:0046872">
    <property type="term" value="F:metal ion binding"/>
    <property type="evidence" value="ECO:0007669"/>
    <property type="project" value="UniProtKB-KW"/>
</dbReference>
<dbReference type="PANTHER" id="PTHR33794">
    <property type="entry name" value="BACILLOLYSIN"/>
    <property type="match status" value="1"/>
</dbReference>
<evidence type="ECO:0000256" key="1">
    <source>
        <dbReference type="ARBA" id="ARBA00009388"/>
    </source>
</evidence>
<dbReference type="Gene3D" id="3.10.450.490">
    <property type="match status" value="1"/>
</dbReference>
<evidence type="ECO:0000256" key="4">
    <source>
        <dbReference type="ARBA" id="ARBA00022729"/>
    </source>
</evidence>
<dbReference type="AlphaFoldDB" id="A0A7X0RJS9"/>
<evidence type="ECO:0000313" key="14">
    <source>
        <dbReference type="EMBL" id="MBB6629604.1"/>
    </source>
</evidence>
<evidence type="ECO:0000313" key="15">
    <source>
        <dbReference type="Proteomes" id="UP000523955"/>
    </source>
</evidence>
<evidence type="ECO:0000256" key="3">
    <source>
        <dbReference type="ARBA" id="ARBA00022723"/>
    </source>
</evidence>
<proteinExistence type="inferred from homology"/>
<evidence type="ECO:0000256" key="5">
    <source>
        <dbReference type="ARBA" id="ARBA00022801"/>
    </source>
</evidence>
<feature type="domain" description="Peptidase M4 C-terminal" evidence="12">
    <location>
        <begin position="559"/>
        <end position="683"/>
    </location>
</feature>
<dbReference type="Gene3D" id="3.10.170.10">
    <property type="match status" value="1"/>
</dbReference>
<keyword evidence="7" id="KW-0482">Metalloprotease</keyword>
<keyword evidence="4 9" id="KW-0732">Signal</keyword>
<evidence type="ECO:0000256" key="6">
    <source>
        <dbReference type="ARBA" id="ARBA00022833"/>
    </source>
</evidence>
<dbReference type="SUPFAM" id="SSF55486">
    <property type="entry name" value="Metalloproteases ('zincins'), catalytic domain"/>
    <property type="match status" value="1"/>
</dbReference>
<protein>
    <submittedName>
        <fullName evidence="14">M4 family metallopeptidase</fullName>
    </submittedName>
</protein>
<feature type="domain" description="PA" evidence="11">
    <location>
        <begin position="452"/>
        <end position="544"/>
    </location>
</feature>
<dbReference type="InterPro" id="IPR013856">
    <property type="entry name" value="Peptidase_M4_domain"/>
</dbReference>
<dbReference type="Gene3D" id="1.10.390.10">
    <property type="entry name" value="Neutral Protease Domain 2"/>
    <property type="match status" value="1"/>
</dbReference>
<evidence type="ECO:0000256" key="8">
    <source>
        <dbReference type="PIRSR" id="PIRSR623612-1"/>
    </source>
</evidence>
<evidence type="ECO:0000256" key="2">
    <source>
        <dbReference type="ARBA" id="ARBA00022670"/>
    </source>
</evidence>